<dbReference type="EMBL" id="VXIV02003148">
    <property type="protein sequence ID" value="KAF6020719.1"/>
    <property type="molecule type" value="Genomic_DNA"/>
</dbReference>
<gene>
    <name evidence="5" type="ORF">EB796_020969</name>
</gene>
<feature type="compositionally biased region" description="Basic residues" evidence="3">
    <location>
        <begin position="360"/>
        <end position="370"/>
    </location>
</feature>
<dbReference type="InterPro" id="IPR039102">
    <property type="entry name" value="FAM13"/>
</dbReference>
<comment type="caution">
    <text evidence="5">The sequence shown here is derived from an EMBL/GenBank/DDBJ whole genome shotgun (WGS) entry which is preliminary data.</text>
</comment>
<feature type="region of interest" description="Disordered" evidence="3">
    <location>
        <begin position="349"/>
        <end position="453"/>
    </location>
</feature>
<dbReference type="SUPFAM" id="SSF48350">
    <property type="entry name" value="GTPase activation domain, GAP"/>
    <property type="match status" value="1"/>
</dbReference>
<comment type="similarity">
    <text evidence="1">Belongs to the FAM13 family.</text>
</comment>
<dbReference type="Pfam" id="PF00620">
    <property type="entry name" value="RhoGAP"/>
    <property type="match status" value="1"/>
</dbReference>
<keyword evidence="6" id="KW-1185">Reference proteome</keyword>
<proteinExistence type="inferred from homology"/>
<feature type="coiled-coil region" evidence="2">
    <location>
        <begin position="640"/>
        <end position="700"/>
    </location>
</feature>
<dbReference type="InterPro" id="IPR008936">
    <property type="entry name" value="Rho_GTPase_activation_prot"/>
</dbReference>
<feature type="compositionally biased region" description="Basic residues" evidence="3">
    <location>
        <begin position="513"/>
        <end position="527"/>
    </location>
</feature>
<dbReference type="PROSITE" id="PS50238">
    <property type="entry name" value="RHOGAP"/>
    <property type="match status" value="1"/>
</dbReference>
<feature type="region of interest" description="Disordered" evidence="3">
    <location>
        <begin position="605"/>
        <end position="624"/>
    </location>
</feature>
<dbReference type="InterPro" id="IPR000198">
    <property type="entry name" value="RhoGAP_dom"/>
</dbReference>
<name>A0A7J7J3F7_BUGNE</name>
<dbReference type="GO" id="GO:0007165">
    <property type="term" value="P:signal transduction"/>
    <property type="evidence" value="ECO:0007669"/>
    <property type="project" value="InterPro"/>
</dbReference>
<dbReference type="Gene3D" id="1.10.555.10">
    <property type="entry name" value="Rho GTPase activation protein"/>
    <property type="match status" value="1"/>
</dbReference>
<dbReference type="AlphaFoldDB" id="A0A7J7J3F7"/>
<dbReference type="PANTHER" id="PTHR15904:SF17">
    <property type="entry name" value="RHO-GAP DOMAIN-CONTAINING PROTEIN"/>
    <property type="match status" value="1"/>
</dbReference>
<dbReference type="Pfam" id="PF26116">
    <property type="entry name" value="FAM13A"/>
    <property type="match status" value="1"/>
</dbReference>
<feature type="region of interest" description="Disordered" evidence="3">
    <location>
        <begin position="511"/>
        <end position="544"/>
    </location>
</feature>
<evidence type="ECO:0000256" key="2">
    <source>
        <dbReference type="SAM" id="Coils"/>
    </source>
</evidence>
<evidence type="ECO:0000256" key="3">
    <source>
        <dbReference type="SAM" id="MobiDB-lite"/>
    </source>
</evidence>
<feature type="region of interest" description="Disordered" evidence="3">
    <location>
        <begin position="913"/>
        <end position="935"/>
    </location>
</feature>
<feature type="domain" description="Rho-GAP" evidence="4">
    <location>
        <begin position="27"/>
        <end position="230"/>
    </location>
</feature>
<evidence type="ECO:0000259" key="4">
    <source>
        <dbReference type="PROSITE" id="PS50238"/>
    </source>
</evidence>
<feature type="region of interest" description="Disordered" evidence="3">
    <location>
        <begin position="848"/>
        <end position="899"/>
    </location>
</feature>
<evidence type="ECO:0000256" key="1">
    <source>
        <dbReference type="ARBA" id="ARBA00007549"/>
    </source>
</evidence>
<evidence type="ECO:0000313" key="6">
    <source>
        <dbReference type="Proteomes" id="UP000593567"/>
    </source>
</evidence>
<dbReference type="CDD" id="cd00159">
    <property type="entry name" value="RhoGAP"/>
    <property type="match status" value="1"/>
</dbReference>
<reference evidence="5" key="1">
    <citation type="submission" date="2020-06" db="EMBL/GenBank/DDBJ databases">
        <title>Draft genome of Bugula neritina, a colonial animal packing powerful symbionts and potential medicines.</title>
        <authorList>
            <person name="Rayko M."/>
        </authorList>
    </citation>
    <scope>NUCLEOTIDE SEQUENCE [LARGE SCALE GENOMIC DNA]</scope>
    <source>
        <strain evidence="5">Kwan_BN1</strain>
    </source>
</reference>
<sequence>MERIKQVLNSPLGKRKNGISTRKIFGVSLEEQIKSQSQAQTSLLENDGQDFKSPNVPFIVDRICRFIFANGIEEEGIFRVNGNSRVVEKLKDCFEKHGDADLESAEDIFSVAGLLKLFLRELPEAVVPEHMTSHFVKCQQVYKQDKVEYIKQLKLLLEDLPPCHYDLLKYTIRFLVDVAAKESNKMSSMGLAIVFGPNLFRCSAGIEGLRDQGITNEIVCKFLTEYTTLFGELTEPGPFTIPYIHQNREKRRLAVPLRPPPPKLTDNLLSLSMDTLEETRPTTSLSQEFMERASPFTIVEGDGHSSIASPVLSAVASELVTKTISEAVLEHLFSATEVKSIFDNWGENEDAGSRASTSHSTRHGGSHTIHKTAPPASNSALDESHDTQVKEAPSPKPRSAKSSEDHTLGSQPTPKPRTHKHKVVESMSESQTLSPEHPKPKPRTKSAPARPSALADAPLHHSIDMPVVVVSDSKTSLSNHPPANKSVITPVNADFDHIASFVTQLRRFDKPRGPVKKVPRKKKRHVSVRADPSTKDVRDINNNNNGDSVKLAAVPLLEIDNQNVQKVDLQGQETVIVVQSVGNEETTTPPVSTFDNTLEVGRGDHMLSTTPQGPPIDGLSPDPRAQQRNAIEDEQRTAQIKTLSKKINALKKKVRAFEESFETEHGHKPSAHEKNSKIEIKKALADLAKSRKELKNLKEQGVDNTRVDSIEPPAVNVERAGSGTESVNMGTSHEPATMADTLELLLKKLKEKRQEANRADDLSVLTRDQVQEEKLAVQKALLHFESIHGRPQTKSEKELMRPLYDRYRQIKKALVSAPVSLPQEKPVESALPEAVAVEADPTEMLVTQHPDMNNEHNGLPPGDDEDREESPADPGKAARETNLQDLLVPELKSELDKANNTKKKLRKLLRDFEDEFQKENNRKVQRDDRGPMESKYQEYKQIKARIKLLEVLLSKHE</sequence>
<keyword evidence="2" id="KW-0175">Coiled coil</keyword>
<dbReference type="SMART" id="SM00324">
    <property type="entry name" value="RhoGAP"/>
    <property type="match status" value="1"/>
</dbReference>
<accession>A0A7J7J3F7</accession>
<dbReference type="InterPro" id="IPR059029">
    <property type="entry name" value="FAM13A_dom"/>
</dbReference>
<protein>
    <recommendedName>
        <fullName evidence="4">Rho-GAP domain-containing protein</fullName>
    </recommendedName>
</protein>
<dbReference type="Proteomes" id="UP000593567">
    <property type="component" value="Unassembled WGS sequence"/>
</dbReference>
<dbReference type="OrthoDB" id="185175at2759"/>
<evidence type="ECO:0000313" key="5">
    <source>
        <dbReference type="EMBL" id="KAF6020719.1"/>
    </source>
</evidence>
<organism evidence="5 6">
    <name type="scientific">Bugula neritina</name>
    <name type="common">Brown bryozoan</name>
    <name type="synonym">Sertularia neritina</name>
    <dbReference type="NCBI Taxonomy" id="10212"/>
    <lineage>
        <taxon>Eukaryota</taxon>
        <taxon>Metazoa</taxon>
        <taxon>Spiralia</taxon>
        <taxon>Lophotrochozoa</taxon>
        <taxon>Bryozoa</taxon>
        <taxon>Gymnolaemata</taxon>
        <taxon>Cheilostomatida</taxon>
        <taxon>Flustrina</taxon>
        <taxon>Buguloidea</taxon>
        <taxon>Bugulidae</taxon>
        <taxon>Bugula</taxon>
    </lineage>
</organism>
<dbReference type="PANTHER" id="PTHR15904">
    <property type="entry name" value="FAM13"/>
    <property type="match status" value="1"/>
</dbReference>